<keyword evidence="2" id="KW-1185">Reference proteome</keyword>
<sequence>MSLGVVPACPVNTDRSAPTPDRLAYSLTLPAALTTPALARAATRAFLYAHDLDEMLDPALQGVSELVATACQFTYDADVYVSLRYRDDALRVTTYDHHPTHINRHLVAACDSRRRAALRLLACVARACGGDWGYGPSREAGGGTRMWLVLPRHSGAAYGRKRSA</sequence>
<dbReference type="GO" id="GO:0005524">
    <property type="term" value="F:ATP binding"/>
    <property type="evidence" value="ECO:0007669"/>
    <property type="project" value="UniProtKB-KW"/>
</dbReference>
<organism evidence="1 2">
    <name type="scientific">Streptomyces kunmingensis</name>
    <dbReference type="NCBI Taxonomy" id="68225"/>
    <lineage>
        <taxon>Bacteria</taxon>
        <taxon>Bacillati</taxon>
        <taxon>Actinomycetota</taxon>
        <taxon>Actinomycetes</taxon>
        <taxon>Kitasatosporales</taxon>
        <taxon>Streptomycetaceae</taxon>
        <taxon>Streptomyces</taxon>
    </lineage>
</organism>
<protein>
    <submittedName>
        <fullName evidence="1">ATP-binding protein</fullName>
    </submittedName>
</protein>
<reference evidence="1 2" key="1">
    <citation type="submission" date="2022-10" db="EMBL/GenBank/DDBJ databases">
        <authorList>
            <person name="Xie J."/>
            <person name="Shen N."/>
        </authorList>
    </citation>
    <scope>NUCLEOTIDE SEQUENCE [LARGE SCALE GENOMIC DNA]</scope>
    <source>
        <strain evidence="1 2">DSM 41681</strain>
    </source>
</reference>
<dbReference type="InterPro" id="IPR036890">
    <property type="entry name" value="HATPase_C_sf"/>
</dbReference>
<keyword evidence="1" id="KW-0067">ATP-binding</keyword>
<dbReference type="Proteomes" id="UP001352223">
    <property type="component" value="Unassembled WGS sequence"/>
</dbReference>
<accession>A0ABU6CJI2</accession>
<gene>
    <name evidence="1" type="ORF">OKJ48_28010</name>
</gene>
<dbReference type="RefSeq" id="WP_324771772.1">
    <property type="nucleotide sequence ID" value="NZ_BAAATS010000018.1"/>
</dbReference>
<evidence type="ECO:0000313" key="2">
    <source>
        <dbReference type="Proteomes" id="UP001352223"/>
    </source>
</evidence>
<evidence type="ECO:0000313" key="1">
    <source>
        <dbReference type="EMBL" id="MEB3964055.1"/>
    </source>
</evidence>
<comment type="caution">
    <text evidence="1">The sequence shown here is derived from an EMBL/GenBank/DDBJ whole genome shotgun (WGS) entry which is preliminary data.</text>
</comment>
<name>A0ABU6CJI2_9ACTN</name>
<keyword evidence="1" id="KW-0547">Nucleotide-binding</keyword>
<proteinExistence type="predicted"/>
<dbReference type="EMBL" id="JAOZYB010000302">
    <property type="protein sequence ID" value="MEB3964055.1"/>
    <property type="molecule type" value="Genomic_DNA"/>
</dbReference>
<dbReference type="Gene3D" id="3.30.565.10">
    <property type="entry name" value="Histidine kinase-like ATPase, C-terminal domain"/>
    <property type="match status" value="1"/>
</dbReference>